<name>A0ABR3ABE2_9AGAR</name>
<feature type="region of interest" description="Disordered" evidence="1">
    <location>
        <begin position="1"/>
        <end position="168"/>
    </location>
</feature>
<sequence length="812" mass="89750">MRRIAAVFSSSKRDKSDSTQSSGQNPARRSYTNLSLSKKKNIRATVNTANLPTVYDSFPPTPQLSAGQSSASSTGSASLQTHDDVPLTNQRRAKGKSWMSWLGNRSGSIKRVDHSPIQDPSWTLPPASVQPPVTSKVPFGGIEVASETSESEDEEEDDEEDEHSPRSAREVLQAIVQNGLQHQPYSSPFVQQRGVPLFPRSCSHPRSRPRPDTIAVVMHKRKLLERLREQKTLTQWEEDSIRPFRSKKVSPALVSVKEPPVDEVAPSKTDIVSGFSLGLRQWVNRTPFEERLSIWLPIDETFTYQRVTSSFAVAALEFSLAIEAMADLPMSPISATFPASPLLAPSSGPFLSASELLHPIDSPSPPSSVSSSVSASHSKPSPPIMISSPLRTHTDSSSSSALPLSDGTEVTAASPTSPTAKRGVRFAEDDKEDTIPIGYVMRIKKQKEEKARFLREQRERRQFEEERRRHEEERQQRERERADWERERKAWEREKKAAEEERNKRRYAEEYAASRQRAENSRQGMRVSSSSSSLQDKPERPSNNSKRYSRLPYDNAPQMPRASGYDTASSSPHTSSPSSSRPPSIAGPSSSTTHQSGGHSRPSSFHSTHGNSSEDVRAGARPSRDRSHTTPGKTGSHTSLLLPPVPPMPPLPVMYPTDMPLLPPTAPFMMNAYSGRPSQSRSSSSSSRRSIPRNGSAESVNAPSHPRSGSSSPRVSHSQAPSSSSSTRPPVHHRRTSDESVPRHSSNSSRAPSYSQLSLPRGRSPYPAYNPPMIPNPWTAMPTQMGTIPTVMPYYSNHDPRMATTRRQTTFS</sequence>
<feature type="compositionally biased region" description="Low complexity" evidence="1">
    <location>
        <begin position="367"/>
        <end position="406"/>
    </location>
</feature>
<feature type="compositionally biased region" description="Low complexity" evidence="1">
    <location>
        <begin position="63"/>
        <end position="80"/>
    </location>
</feature>
<feature type="compositionally biased region" description="Basic and acidic residues" evidence="1">
    <location>
        <begin position="458"/>
        <end position="509"/>
    </location>
</feature>
<evidence type="ECO:0000313" key="3">
    <source>
        <dbReference type="Proteomes" id="UP001437256"/>
    </source>
</evidence>
<dbReference type="Proteomes" id="UP001437256">
    <property type="component" value="Unassembled WGS sequence"/>
</dbReference>
<dbReference type="EMBL" id="JBBXMP010000005">
    <property type="protein sequence ID" value="KAL0070681.1"/>
    <property type="molecule type" value="Genomic_DNA"/>
</dbReference>
<feature type="region of interest" description="Disordered" evidence="1">
    <location>
        <begin position="355"/>
        <end position="429"/>
    </location>
</feature>
<feature type="compositionally biased region" description="Low complexity" evidence="1">
    <location>
        <begin position="674"/>
        <end position="696"/>
    </location>
</feature>
<feature type="compositionally biased region" description="Basic and acidic residues" evidence="1">
    <location>
        <begin position="612"/>
        <end position="628"/>
    </location>
</feature>
<keyword evidence="3" id="KW-1185">Reference proteome</keyword>
<proteinExistence type="predicted"/>
<evidence type="ECO:0000256" key="1">
    <source>
        <dbReference type="SAM" id="MobiDB-lite"/>
    </source>
</evidence>
<feature type="compositionally biased region" description="Polar residues" evidence="1">
    <location>
        <begin position="18"/>
        <end position="36"/>
    </location>
</feature>
<gene>
    <name evidence="2" type="ORF">AAF712_001902</name>
</gene>
<feature type="compositionally biased region" description="Polar residues" evidence="1">
    <location>
        <begin position="601"/>
        <end position="611"/>
    </location>
</feature>
<feature type="compositionally biased region" description="Low complexity" evidence="1">
    <location>
        <begin position="569"/>
        <end position="600"/>
    </location>
</feature>
<reference evidence="2 3" key="1">
    <citation type="submission" date="2024-05" db="EMBL/GenBank/DDBJ databases">
        <title>A draft genome resource for the thread blight pathogen Marasmius tenuissimus strain MS-2.</title>
        <authorList>
            <person name="Yulfo-Soto G.E."/>
            <person name="Baruah I.K."/>
            <person name="Amoako-Attah I."/>
            <person name="Bukari Y."/>
            <person name="Meinhardt L.W."/>
            <person name="Bailey B.A."/>
            <person name="Cohen S.P."/>
        </authorList>
    </citation>
    <scope>NUCLEOTIDE SEQUENCE [LARGE SCALE GENOMIC DNA]</scope>
    <source>
        <strain evidence="2 3">MS-2</strain>
    </source>
</reference>
<evidence type="ECO:0000313" key="2">
    <source>
        <dbReference type="EMBL" id="KAL0070681.1"/>
    </source>
</evidence>
<feature type="region of interest" description="Disordered" evidence="1">
    <location>
        <begin position="458"/>
        <end position="650"/>
    </location>
</feature>
<protein>
    <submittedName>
        <fullName evidence="2">Uncharacterized protein</fullName>
    </submittedName>
</protein>
<feature type="compositionally biased region" description="Polar residues" evidence="1">
    <location>
        <begin position="629"/>
        <end position="639"/>
    </location>
</feature>
<comment type="caution">
    <text evidence="2">The sequence shown here is derived from an EMBL/GenBank/DDBJ whole genome shotgun (WGS) entry which is preliminary data.</text>
</comment>
<feature type="compositionally biased region" description="Polar residues" evidence="1">
    <location>
        <begin position="743"/>
        <end position="758"/>
    </location>
</feature>
<feature type="compositionally biased region" description="Low complexity" evidence="1">
    <location>
        <begin position="703"/>
        <end position="729"/>
    </location>
</feature>
<organism evidence="2 3">
    <name type="scientific">Marasmius tenuissimus</name>
    <dbReference type="NCBI Taxonomy" id="585030"/>
    <lineage>
        <taxon>Eukaryota</taxon>
        <taxon>Fungi</taxon>
        <taxon>Dikarya</taxon>
        <taxon>Basidiomycota</taxon>
        <taxon>Agaricomycotina</taxon>
        <taxon>Agaricomycetes</taxon>
        <taxon>Agaricomycetidae</taxon>
        <taxon>Agaricales</taxon>
        <taxon>Marasmiineae</taxon>
        <taxon>Marasmiaceae</taxon>
        <taxon>Marasmius</taxon>
    </lineage>
</organism>
<accession>A0ABR3ABE2</accession>
<feature type="region of interest" description="Disordered" evidence="1">
    <location>
        <begin position="670"/>
        <end position="768"/>
    </location>
</feature>
<feature type="compositionally biased region" description="Acidic residues" evidence="1">
    <location>
        <begin position="149"/>
        <end position="162"/>
    </location>
</feature>